<accession>A0ABQ8EQQ6</accession>
<dbReference type="InterPro" id="IPR045851">
    <property type="entry name" value="AMP-bd_C_sf"/>
</dbReference>
<feature type="compositionally biased region" description="Basic and acidic residues" evidence="1">
    <location>
        <begin position="580"/>
        <end position="599"/>
    </location>
</feature>
<evidence type="ECO:0000313" key="5">
    <source>
        <dbReference type="EMBL" id="KAH0853638.1"/>
    </source>
</evidence>
<dbReference type="SUPFAM" id="SSF54637">
    <property type="entry name" value="Thioesterase/thiol ester dehydrase-isomerase"/>
    <property type="match status" value="1"/>
</dbReference>
<evidence type="ECO:0000256" key="1">
    <source>
        <dbReference type="SAM" id="MobiDB-lite"/>
    </source>
</evidence>
<keyword evidence="7" id="KW-1185">Reference proteome</keyword>
<dbReference type="Proteomes" id="UP000824890">
    <property type="component" value="Unassembled WGS sequence"/>
</dbReference>
<gene>
    <name evidence="6" type="ORF">HID58_003234</name>
    <name evidence="5" type="ORF">HID58_093010</name>
</gene>
<evidence type="ECO:0000259" key="2">
    <source>
        <dbReference type="Pfam" id="PF00501"/>
    </source>
</evidence>
<dbReference type="CDD" id="cd05941">
    <property type="entry name" value="MCS"/>
    <property type="match status" value="1"/>
</dbReference>
<dbReference type="Gene3D" id="3.30.300.30">
    <property type="match status" value="1"/>
</dbReference>
<evidence type="ECO:0000259" key="4">
    <source>
        <dbReference type="Pfam" id="PF13193"/>
    </source>
</evidence>
<dbReference type="InterPro" id="IPR020845">
    <property type="entry name" value="AMP-binding_CS"/>
</dbReference>
<dbReference type="EMBL" id="JAGKQM010000001">
    <property type="protein sequence ID" value="KAH0943597.1"/>
    <property type="molecule type" value="Genomic_DNA"/>
</dbReference>
<dbReference type="InterPro" id="IPR025110">
    <property type="entry name" value="AMP-bd_C"/>
</dbReference>
<dbReference type="Pfam" id="PF13193">
    <property type="entry name" value="AMP-binding_C"/>
    <property type="match status" value="1"/>
</dbReference>
<evidence type="ECO:0000313" key="7">
    <source>
        <dbReference type="Proteomes" id="UP000824890"/>
    </source>
</evidence>
<dbReference type="Gene3D" id="3.10.129.10">
    <property type="entry name" value="Hotdog Thioesterase"/>
    <property type="match status" value="1"/>
</dbReference>
<dbReference type="Gene3D" id="3.40.50.12780">
    <property type="entry name" value="N-terminal domain of ligase-like"/>
    <property type="match status" value="1"/>
</dbReference>
<dbReference type="Pfam" id="PF00501">
    <property type="entry name" value="AMP-binding"/>
    <property type="match status" value="1"/>
</dbReference>
<feature type="domain" description="AMP-dependent synthetase/ligase" evidence="2">
    <location>
        <begin position="61"/>
        <end position="437"/>
    </location>
</feature>
<sequence>MTATLKRFNYLSFINSPLLHNSNRHRLPRFFQPPNHLFSSQCGSLMEVFKAAFSEGSNASDRIAIKADGKSYSYSQLTSSAFTISKLFHKEDTKNGGESRRCDGFGSLQGARVGIVAKPSAEFVAGVLGTWFSGGVAVPLALSYPEAELLYVMNNSDISVLLSTEDHSETMKTIAAKSDARFHLIPPVVNSTSETITHNQFQDDSFEGEDKLLDDPALIVYTSGTTGKPKGVVHTHKSINSQVIMLTEAWEYTSADHFLHCLPLHHVHGLFNALFAPLYARSSVEFLPKFSVSGIWRRWRESYPLNDEKTNDAITVFTGVPTMYTRLIQGYEAMDQETRESSAFAAQKLRLMMSGSSALPRPVLHQWESITGHRLLERYGMTEFVMAISNPLRGARKAGTVGKPLPGVEAKIEQDENDTDGVGEICIKSPSLFKEYWNLPQVTKESFTEDGYFKTGDAGRVDEDGHYVILGRTSADIMKVGGYKLSALEIESTLLEHPTVAECCVLGLPDKDYGEAVTAIIVAETGAKRKREEESKPVMTLEELCGWAKDKLAPYKLPTRLLIWESLPRNAMGKVNKKELKKSLDHQESKHGRLNDPKHHNVSRSVGARKRFKRDRGLELIHVGKGIIRCKLLVTDRVAGDDGTWHAGAITAVMDAIGAASVYSTGDGLHSSVDLNASFYSAAKIHEKVEVEARVKGTNGRLKSSMIEIRRERDGELIATGRLWMAPLVLKAKHTASSNLSKL</sequence>
<dbReference type="InterPro" id="IPR000873">
    <property type="entry name" value="AMP-dep_synth/lig_dom"/>
</dbReference>
<dbReference type="CDD" id="cd03443">
    <property type="entry name" value="PaaI_thioesterase"/>
    <property type="match status" value="1"/>
</dbReference>
<feature type="region of interest" description="Disordered" evidence="1">
    <location>
        <begin position="580"/>
        <end position="606"/>
    </location>
</feature>
<reference evidence="6 7" key="1">
    <citation type="submission" date="2021-05" db="EMBL/GenBank/DDBJ databases">
        <title>Genome Assembly of Synthetic Allotetraploid Brassica napus Reveals Homoeologous Exchanges between Subgenomes.</title>
        <authorList>
            <person name="Davis J.T."/>
        </authorList>
    </citation>
    <scope>NUCLEOTIDE SEQUENCE [LARGE SCALE GENOMIC DNA]</scope>
    <source>
        <strain evidence="7">cv. Da-Ae</strain>
        <tissue evidence="6">Seedling</tissue>
    </source>
</reference>
<name>A0ABQ8EQQ6_BRANA</name>
<evidence type="ECO:0000259" key="3">
    <source>
        <dbReference type="Pfam" id="PF03061"/>
    </source>
</evidence>
<proteinExistence type="predicted"/>
<comment type="caution">
    <text evidence="6">The sequence shown here is derived from an EMBL/GenBank/DDBJ whole genome shotgun (WGS) entry which is preliminary data.</text>
</comment>
<dbReference type="Pfam" id="PF03061">
    <property type="entry name" value="4HBT"/>
    <property type="match status" value="1"/>
</dbReference>
<dbReference type="PANTHER" id="PTHR43201:SF29">
    <property type="entry name" value="MALONATE--COA LIGASE"/>
    <property type="match status" value="1"/>
</dbReference>
<feature type="domain" description="AMP-binding enzyme C-terminal" evidence="4">
    <location>
        <begin position="489"/>
        <end position="574"/>
    </location>
</feature>
<protein>
    <submittedName>
        <fullName evidence="6">Uncharacterized protein</fullName>
    </submittedName>
</protein>
<dbReference type="EMBL" id="JAGKQM010000723">
    <property type="protein sequence ID" value="KAH0853638.1"/>
    <property type="molecule type" value="Genomic_DNA"/>
</dbReference>
<dbReference type="PROSITE" id="PS00455">
    <property type="entry name" value="AMP_BINDING"/>
    <property type="match status" value="1"/>
</dbReference>
<evidence type="ECO:0000313" key="6">
    <source>
        <dbReference type="EMBL" id="KAH0943597.1"/>
    </source>
</evidence>
<dbReference type="SUPFAM" id="SSF56801">
    <property type="entry name" value="Acetyl-CoA synthetase-like"/>
    <property type="match status" value="1"/>
</dbReference>
<dbReference type="InterPro" id="IPR042099">
    <property type="entry name" value="ANL_N_sf"/>
</dbReference>
<dbReference type="PANTHER" id="PTHR43201">
    <property type="entry name" value="ACYL-COA SYNTHETASE"/>
    <property type="match status" value="1"/>
</dbReference>
<feature type="domain" description="Thioesterase" evidence="3">
    <location>
        <begin position="643"/>
        <end position="716"/>
    </location>
</feature>
<dbReference type="InterPro" id="IPR006683">
    <property type="entry name" value="Thioestr_dom"/>
</dbReference>
<organism evidence="6 7">
    <name type="scientific">Brassica napus</name>
    <name type="common">Rape</name>
    <dbReference type="NCBI Taxonomy" id="3708"/>
    <lineage>
        <taxon>Eukaryota</taxon>
        <taxon>Viridiplantae</taxon>
        <taxon>Streptophyta</taxon>
        <taxon>Embryophyta</taxon>
        <taxon>Tracheophyta</taxon>
        <taxon>Spermatophyta</taxon>
        <taxon>Magnoliopsida</taxon>
        <taxon>eudicotyledons</taxon>
        <taxon>Gunneridae</taxon>
        <taxon>Pentapetalae</taxon>
        <taxon>rosids</taxon>
        <taxon>malvids</taxon>
        <taxon>Brassicales</taxon>
        <taxon>Brassicaceae</taxon>
        <taxon>Brassiceae</taxon>
        <taxon>Brassica</taxon>
    </lineage>
</organism>
<dbReference type="InterPro" id="IPR029069">
    <property type="entry name" value="HotDog_dom_sf"/>
</dbReference>